<reference evidence="1" key="2">
    <citation type="journal article" date="2021" name="PeerJ">
        <title>Extensive microbial diversity within the chicken gut microbiome revealed by metagenomics and culture.</title>
        <authorList>
            <person name="Gilroy R."/>
            <person name="Ravi A."/>
            <person name="Getino M."/>
            <person name="Pursley I."/>
            <person name="Horton D.L."/>
            <person name="Alikhan N.F."/>
            <person name="Baker D."/>
            <person name="Gharbi K."/>
            <person name="Hall N."/>
            <person name="Watson M."/>
            <person name="Adriaenssens E.M."/>
            <person name="Foster-Nyarko E."/>
            <person name="Jarju S."/>
            <person name="Secka A."/>
            <person name="Antonio M."/>
            <person name="Oren A."/>
            <person name="Chaudhuri R.R."/>
            <person name="La Ragione R."/>
            <person name="Hildebrand F."/>
            <person name="Pallen M.J."/>
        </authorList>
    </citation>
    <scope>NUCLEOTIDE SEQUENCE</scope>
    <source>
        <strain evidence="1">ChiSjej1B19-3389</strain>
    </source>
</reference>
<protein>
    <recommendedName>
        <fullName evidence="3">Phage tail protein</fullName>
    </recommendedName>
</protein>
<proteinExistence type="predicted"/>
<evidence type="ECO:0000313" key="1">
    <source>
        <dbReference type="EMBL" id="HIQ80138.1"/>
    </source>
</evidence>
<name>A0A9D1CU51_9FIRM</name>
<comment type="caution">
    <text evidence="1">The sequence shown here is derived from an EMBL/GenBank/DDBJ whole genome shotgun (WGS) entry which is preliminary data.</text>
</comment>
<sequence>MGYPYITFADKSSLDFGLILGTLEEDSFESVSGADNDWITGETAWDPCKIVYGVKQNGAVSFSLTLVSEDVIPFTAMCEIQQWLFNHDKPQKLRIIDGDRNDYYYLCILKHDVILRDARGRCGIRFEAESISPYAYKDPVTLSYTLGSQKNFTVDIDTCELYGARPTVVLRQATLPSANSHIYLKNITTGCMMDISHVAGPSMSVDCAKGIITGAGNEAVLTLSAPASDPEMVMGFLTLANGRNELSASSNTSQVTITYTPAKMIGGI</sequence>
<dbReference type="Proteomes" id="UP000886787">
    <property type="component" value="Unassembled WGS sequence"/>
</dbReference>
<organism evidence="1 2">
    <name type="scientific">Candidatus Scatavimonas merdigallinarum</name>
    <dbReference type="NCBI Taxonomy" id="2840914"/>
    <lineage>
        <taxon>Bacteria</taxon>
        <taxon>Bacillati</taxon>
        <taxon>Bacillota</taxon>
        <taxon>Clostridia</taxon>
        <taxon>Eubacteriales</taxon>
        <taxon>Oscillospiraceae</taxon>
        <taxon>Oscillospiraceae incertae sedis</taxon>
        <taxon>Candidatus Scatavimonas</taxon>
    </lineage>
</organism>
<evidence type="ECO:0000313" key="2">
    <source>
        <dbReference type="Proteomes" id="UP000886787"/>
    </source>
</evidence>
<dbReference type="EMBL" id="DVFW01000016">
    <property type="protein sequence ID" value="HIQ80138.1"/>
    <property type="molecule type" value="Genomic_DNA"/>
</dbReference>
<evidence type="ECO:0008006" key="3">
    <source>
        <dbReference type="Google" id="ProtNLM"/>
    </source>
</evidence>
<gene>
    <name evidence="1" type="ORF">IAD32_02485</name>
</gene>
<accession>A0A9D1CU51</accession>
<reference evidence="1" key="1">
    <citation type="submission" date="2020-10" db="EMBL/GenBank/DDBJ databases">
        <authorList>
            <person name="Gilroy R."/>
        </authorList>
    </citation>
    <scope>NUCLEOTIDE SEQUENCE</scope>
    <source>
        <strain evidence="1">ChiSjej1B19-3389</strain>
    </source>
</reference>
<dbReference type="AlphaFoldDB" id="A0A9D1CU51"/>